<comment type="caution">
    <text evidence="2">The sequence shown here is derived from an EMBL/GenBank/DDBJ whole genome shotgun (WGS) entry which is preliminary data.</text>
</comment>
<feature type="compositionally biased region" description="Basic and acidic residues" evidence="1">
    <location>
        <begin position="126"/>
        <end position="142"/>
    </location>
</feature>
<evidence type="ECO:0000256" key="1">
    <source>
        <dbReference type="SAM" id="MobiDB-lite"/>
    </source>
</evidence>
<feature type="compositionally biased region" description="Basic and acidic residues" evidence="1">
    <location>
        <begin position="217"/>
        <end position="226"/>
    </location>
</feature>
<dbReference type="EMBL" id="JAOQAV010000060">
    <property type="protein sequence ID" value="KAJ4179276.1"/>
    <property type="molecule type" value="Genomic_DNA"/>
</dbReference>
<name>A0A9W8QUV9_9HYPO</name>
<gene>
    <name evidence="2" type="ORF">NW755_012620</name>
</gene>
<evidence type="ECO:0000313" key="3">
    <source>
        <dbReference type="Proteomes" id="UP001152087"/>
    </source>
</evidence>
<sequence length="527" mass="58157">MSSSDEIPPRPNDVPSLAARRAHMDVVFRQHGPYTEKMMAASRAKAVRTICFALRGYKKIRVSQVYFEYLVDLTIWDNWMFYNELPGTGVPFPECPWAEIRPDPSDMSEGLSPIYAQWLRDNFPDEKHDGKAPAFASDEKTASKAPETPAAGSTEQPPVAAEPEPEPEPEPESVAAESQLEHESDAAEPETIAAEDMPGPEPEPASAPSVPASHEVIFRPKTEAKRTRAPAQGLSSSRWAPPPTLLVAADAQPPKGSPPIPRGSMVCPPVPSLAAREHAWKAKFGDGLRDEPFCGPFEVRIPCWIEFEELIWGHNGQIFAKVRDIIHRDLAISWEDEKPTSVKGGQGMPLSVDYEGRPYKLIVGFSKGVDHTHGANQSLLLALWNSVAGWAGLAHIGTSMTLAEYLRVNQARQDAVVIGTMSGPRNPVRALYKEGQENTLAAQQAARKEKCAMEQWQCEVHEILQNPIEIATERLDGWVMASGHDMDLRITVAERVWAMSVSDPVKMAQGSHWAHCLRSGLRVVREN</sequence>
<accession>A0A9W8QUV9</accession>
<evidence type="ECO:0000313" key="2">
    <source>
        <dbReference type="EMBL" id="KAJ4179276.1"/>
    </source>
</evidence>
<organism evidence="2 3">
    <name type="scientific">Fusarium falciforme</name>
    <dbReference type="NCBI Taxonomy" id="195108"/>
    <lineage>
        <taxon>Eukaryota</taxon>
        <taxon>Fungi</taxon>
        <taxon>Dikarya</taxon>
        <taxon>Ascomycota</taxon>
        <taxon>Pezizomycotina</taxon>
        <taxon>Sordariomycetes</taxon>
        <taxon>Hypocreomycetidae</taxon>
        <taxon>Hypocreales</taxon>
        <taxon>Nectriaceae</taxon>
        <taxon>Fusarium</taxon>
        <taxon>Fusarium solani species complex</taxon>
    </lineage>
</organism>
<dbReference type="AlphaFoldDB" id="A0A9W8QUV9"/>
<reference evidence="2" key="1">
    <citation type="submission" date="2022-09" db="EMBL/GenBank/DDBJ databases">
        <title>Fusarium specimens isolated from Avocado Roots.</title>
        <authorList>
            <person name="Stajich J."/>
            <person name="Roper C."/>
            <person name="Heimlech-Rivalta G."/>
        </authorList>
    </citation>
    <scope>NUCLEOTIDE SEQUENCE</scope>
    <source>
        <strain evidence="2">A02</strain>
    </source>
</reference>
<dbReference type="Proteomes" id="UP001152087">
    <property type="component" value="Unassembled WGS sequence"/>
</dbReference>
<keyword evidence="3" id="KW-1185">Reference proteome</keyword>
<feature type="region of interest" description="Disordered" evidence="1">
    <location>
        <begin position="217"/>
        <end position="241"/>
    </location>
</feature>
<proteinExistence type="predicted"/>
<protein>
    <submittedName>
        <fullName evidence="2">Uncharacterized protein</fullName>
    </submittedName>
</protein>
<feature type="region of interest" description="Disordered" evidence="1">
    <location>
        <begin position="126"/>
        <end position="188"/>
    </location>
</feature>